<dbReference type="InterPro" id="IPR010693">
    <property type="entry name" value="Divergent_4Fe-4S_mono-cluster"/>
</dbReference>
<dbReference type="GO" id="GO:0051537">
    <property type="term" value="F:2 iron, 2 sulfur cluster binding"/>
    <property type="evidence" value="ECO:0007669"/>
    <property type="project" value="UniProtKB-KW"/>
</dbReference>
<evidence type="ECO:0000313" key="7">
    <source>
        <dbReference type="Proteomes" id="UP000547674"/>
    </source>
</evidence>
<dbReference type="Pfam" id="PF09360">
    <property type="entry name" value="zf-CDGSH"/>
    <property type="match status" value="2"/>
</dbReference>
<dbReference type="Proteomes" id="UP000547674">
    <property type="component" value="Unassembled WGS sequence"/>
</dbReference>
<keyword evidence="4" id="KW-0411">Iron-sulfur</keyword>
<dbReference type="InterPro" id="IPR042216">
    <property type="entry name" value="MitoNEET_CISD"/>
</dbReference>
<protein>
    <recommendedName>
        <fullName evidence="5">Iron-binding zinc finger CDGSH type domain-containing protein</fullName>
    </recommendedName>
</protein>
<dbReference type="InterPro" id="IPR052950">
    <property type="entry name" value="CISD"/>
</dbReference>
<dbReference type="PANTHER" id="PTHR46491:SF3">
    <property type="entry name" value="CDGSH IRON-SULFUR DOMAIN-CONTAINING PROTEIN 3, MITOCHONDRIAL"/>
    <property type="match status" value="1"/>
</dbReference>
<dbReference type="EMBL" id="JABDJR010000517">
    <property type="protein sequence ID" value="NNF07664.1"/>
    <property type="molecule type" value="Genomic_DNA"/>
</dbReference>
<evidence type="ECO:0000313" key="6">
    <source>
        <dbReference type="EMBL" id="NNF07664.1"/>
    </source>
</evidence>
<gene>
    <name evidence="6" type="ORF">HKN21_12955</name>
</gene>
<dbReference type="PANTHER" id="PTHR46491">
    <property type="entry name" value="CDGSH IRON SULFUR DOMAIN PROTEIN HOMOLOG"/>
    <property type="match status" value="1"/>
</dbReference>
<feature type="domain" description="Iron-binding zinc finger CDGSH type" evidence="5">
    <location>
        <begin position="157"/>
        <end position="206"/>
    </location>
</feature>
<evidence type="ECO:0000256" key="1">
    <source>
        <dbReference type="ARBA" id="ARBA00022714"/>
    </source>
</evidence>
<organism evidence="6 7">
    <name type="scientific">Eiseniibacteriota bacterium</name>
    <dbReference type="NCBI Taxonomy" id="2212470"/>
    <lineage>
        <taxon>Bacteria</taxon>
        <taxon>Candidatus Eiseniibacteriota</taxon>
    </lineage>
</organism>
<keyword evidence="2" id="KW-0479">Metal-binding</keyword>
<evidence type="ECO:0000256" key="2">
    <source>
        <dbReference type="ARBA" id="ARBA00022723"/>
    </source>
</evidence>
<sequence length="212" mass="22579">MSKPKITPTENGPYLIEGTDAVVRYTDGKAFPIKGKAALCRCGGSKNKPFCDGTHKSNGFTSAKDPNRVPDKLEDSEGNGITIHDNRGLCAHAGRCTDGLPVVFRLGTEPWIAATAADAETIAATIQQCPSGALSYSINDKLYRDRGGDPMVALAPNGPYVIRGGADLENTELNEGGTTDHMTLCRCGASTNKPFCSGAHWNFQFDEDAPKE</sequence>
<keyword evidence="3" id="KW-0408">Iron</keyword>
<feature type="domain" description="Iron-binding zinc finger CDGSH type" evidence="5">
    <location>
        <begin position="11"/>
        <end position="61"/>
    </location>
</feature>
<accession>A0A7Y2E9F0</accession>
<proteinExistence type="predicted"/>
<evidence type="ECO:0000256" key="3">
    <source>
        <dbReference type="ARBA" id="ARBA00023004"/>
    </source>
</evidence>
<reference evidence="6 7" key="1">
    <citation type="submission" date="2020-03" db="EMBL/GenBank/DDBJ databases">
        <title>Metabolic flexibility allows generalist bacteria to become dominant in a frequently disturbed ecosystem.</title>
        <authorList>
            <person name="Chen Y.-J."/>
            <person name="Leung P.M."/>
            <person name="Bay S.K."/>
            <person name="Hugenholtz P."/>
            <person name="Kessler A.J."/>
            <person name="Shelley G."/>
            <person name="Waite D.W."/>
            <person name="Cook P.L."/>
            <person name="Greening C."/>
        </authorList>
    </citation>
    <scope>NUCLEOTIDE SEQUENCE [LARGE SCALE GENOMIC DNA]</scope>
    <source>
        <strain evidence="6">SS_bin_28</strain>
    </source>
</reference>
<keyword evidence="1" id="KW-0001">2Fe-2S</keyword>
<name>A0A7Y2E9F0_UNCEI</name>
<dbReference type="Pfam" id="PF06902">
    <property type="entry name" value="Fer4_19"/>
    <property type="match status" value="1"/>
</dbReference>
<dbReference type="SMART" id="SM00704">
    <property type="entry name" value="ZnF_CDGSH"/>
    <property type="match status" value="2"/>
</dbReference>
<dbReference type="Gene3D" id="3.40.5.90">
    <property type="entry name" value="CDGSH iron-sulfur domain, mitoNEET-type"/>
    <property type="match status" value="2"/>
</dbReference>
<evidence type="ECO:0000256" key="4">
    <source>
        <dbReference type="ARBA" id="ARBA00023014"/>
    </source>
</evidence>
<evidence type="ECO:0000259" key="5">
    <source>
        <dbReference type="SMART" id="SM00704"/>
    </source>
</evidence>
<dbReference type="InterPro" id="IPR018967">
    <property type="entry name" value="FeS-contain_CDGSH-typ"/>
</dbReference>
<comment type="caution">
    <text evidence="6">The sequence shown here is derived from an EMBL/GenBank/DDBJ whole genome shotgun (WGS) entry which is preliminary data.</text>
</comment>
<dbReference type="GO" id="GO:0005737">
    <property type="term" value="C:cytoplasm"/>
    <property type="evidence" value="ECO:0007669"/>
    <property type="project" value="UniProtKB-ARBA"/>
</dbReference>
<dbReference type="AlphaFoldDB" id="A0A7Y2E9F0"/>
<dbReference type="GO" id="GO:0046872">
    <property type="term" value="F:metal ion binding"/>
    <property type="evidence" value="ECO:0007669"/>
    <property type="project" value="UniProtKB-KW"/>
</dbReference>